<evidence type="ECO:0000256" key="3">
    <source>
        <dbReference type="ARBA" id="ARBA00011296"/>
    </source>
</evidence>
<evidence type="ECO:0000256" key="5">
    <source>
        <dbReference type="ARBA" id="ARBA00022741"/>
    </source>
</evidence>
<sequence>MLNPDSEPALELETLKLFEQLGYTTANCYSEKIGNNSTLGRETKAEVVLISKLRPALEKLNPTLPTEAINLAIEKLISDRSALSLANANREIYKLLKDGVNVTYRNTDNEEITEKVQIINWKTPTENDFFLASQFWVSGEMYTRRADLIGFVNGIPLLFIELKAHYKRLDLAYQDNFCDYRNTIPQLFWYNGIVIFSNGSDSRIGSVTANWEHFAEWKKINSEGETGIISLDTMIRGTCEKNKLLDIIENFTLFSEEKGQIIKLVAKNHQYLGVNNAIEAVKQIRENQGRLGVFWHTQGSGKSFSMQFFSQKVHRQITGNWTFVIITDRDDLDNQIYKNFAKTGAVTEPEKEVRAKSSDHLKQLLQEDHRYIFTLIQKFRTAKGENYPQLSDREDVIVIADEAHRSQYDTFAKNMRRALPNAGFIGFTGTPLMIGEEATKREFGDYISVYNFKQSIEDNATVPLYYENRIPQLQITNTEVNENIAYAIESANLDEEAEHKLEREFSREYHLITRDERLETIAQDIVTHFLGRGHQGKAMVISIDRFTAVKMYNKVQAYWQQYLTTLQSQLDTAEAPERERLEAQINYMQTTDMAVIISQSQNEIDAFQKKNLDIQPHRKRLVNEELDEKFKDADHPLRIVFVCAMWITGFDVPSCSTIYLDKPMLNHTLMQTIARANRVFKDKVNGLIVDYIGVFCNLQKALAIYGSASGGGVQEGDTPVQAKTALIEELRKAILEATNFCTEREINLEKLQSAPVFERIKLICDAGEAILINEESKQRYFALVRNVIKLYKAILPDPVADDFTSMQYLFTVISDRIRSLTPAVDISEVKQAVEEILDQSIGTLKYVISESEQIIDLSQVDFEALKAKFATGYQRTEAEKLKGQISIKLTQMVNLNKSRMNYLNKFQQMIDEYNAGCRNIETFFQDLVEFAQELNIEDQRAISENLEEEELAILDLLTKPNIDLTEKEKQDVKKVAQQLLETLKREKLVLDWRKRQRTRAAVQLTVEEILDRLPQRYSTELYQQKCQEVYQHVYDSYFGQGKSIYTRVA</sequence>
<evidence type="ECO:0000256" key="11">
    <source>
        <dbReference type="RuleBase" id="RU364115"/>
    </source>
</evidence>
<dbReference type="Gene3D" id="3.90.1570.50">
    <property type="match status" value="1"/>
</dbReference>
<keyword evidence="9 11" id="KW-0067">ATP-binding</keyword>
<dbReference type="Pfam" id="PF11867">
    <property type="entry name" value="T1RH-like_C"/>
    <property type="match status" value="1"/>
</dbReference>
<dbReference type="REBASE" id="641157">
    <property type="entry name" value="Pps713ORF2838P"/>
</dbReference>
<dbReference type="EMBL" id="LR882967">
    <property type="protein sequence ID" value="CAD5955189.1"/>
    <property type="molecule type" value="Genomic_DNA"/>
</dbReference>
<keyword evidence="8 11" id="KW-0378">Hydrolase</keyword>
<keyword evidence="14" id="KW-1185">Reference proteome</keyword>
<dbReference type="CDD" id="cd18030">
    <property type="entry name" value="DEXHc_RE_I_HsdR"/>
    <property type="match status" value="1"/>
</dbReference>
<feature type="domain" description="Helicase ATP-binding" evidence="12">
    <location>
        <begin position="283"/>
        <end position="449"/>
    </location>
</feature>
<evidence type="ECO:0000256" key="6">
    <source>
        <dbReference type="ARBA" id="ARBA00022747"/>
    </source>
</evidence>
<dbReference type="InterPro" id="IPR007409">
    <property type="entry name" value="Restrct_endonuc_type1_HsdR_N"/>
</dbReference>
<dbReference type="InterPro" id="IPR004473">
    <property type="entry name" value="Restrct_endonuc_typeI_HsdR"/>
</dbReference>
<dbReference type="Gene3D" id="3.40.50.300">
    <property type="entry name" value="P-loop containing nucleotide triphosphate hydrolases"/>
    <property type="match status" value="2"/>
</dbReference>
<gene>
    <name evidence="13" type="ORF">NO713_02834</name>
</gene>
<dbReference type="KEGG" id="ppsu:NO713_02834"/>
<dbReference type="CDD" id="cd22332">
    <property type="entry name" value="HsdR_N"/>
    <property type="match status" value="1"/>
</dbReference>
<dbReference type="CDD" id="cd18800">
    <property type="entry name" value="SF2_C_EcoR124I-like"/>
    <property type="match status" value="1"/>
</dbReference>
<dbReference type="Pfam" id="PF18766">
    <property type="entry name" value="SWI2_SNF2"/>
    <property type="match status" value="1"/>
</dbReference>
<evidence type="ECO:0000256" key="2">
    <source>
        <dbReference type="ARBA" id="ARBA00008598"/>
    </source>
</evidence>
<dbReference type="InterPro" id="IPR040980">
    <property type="entry name" value="SWI2_SNF2"/>
</dbReference>
<comment type="function">
    <text evidence="11">Subunit R is required for both nuclease and ATPase activities, but not for modification.</text>
</comment>
<dbReference type="Pfam" id="PF22679">
    <property type="entry name" value="T1R_D3-like"/>
    <property type="match status" value="1"/>
</dbReference>
<keyword evidence="6 11" id="KW-0680">Restriction system</keyword>
<dbReference type="PANTHER" id="PTHR30195">
    <property type="entry name" value="TYPE I SITE-SPECIFIC DEOXYRIBONUCLEASE PROTEIN SUBUNIT M AND R"/>
    <property type="match status" value="1"/>
</dbReference>
<dbReference type="PANTHER" id="PTHR30195:SF15">
    <property type="entry name" value="TYPE I RESTRICTION ENZYME HINDI ENDONUCLEASE SUBUNIT"/>
    <property type="match status" value="1"/>
</dbReference>
<dbReference type="GO" id="GO:0009307">
    <property type="term" value="P:DNA restriction-modification system"/>
    <property type="evidence" value="ECO:0007669"/>
    <property type="project" value="UniProtKB-KW"/>
</dbReference>
<protein>
    <recommendedName>
        <fullName evidence="11">Type I restriction enzyme endonuclease subunit</fullName>
        <shortName evidence="11">R protein</shortName>
        <ecNumber evidence="11">3.1.21.3</ecNumber>
    </recommendedName>
</protein>
<dbReference type="NCBIfam" id="TIGR00348">
    <property type="entry name" value="hsdR"/>
    <property type="match status" value="1"/>
</dbReference>
<evidence type="ECO:0000259" key="12">
    <source>
        <dbReference type="PROSITE" id="PS51192"/>
    </source>
</evidence>
<dbReference type="InterPro" id="IPR051268">
    <property type="entry name" value="Type-I_R_enzyme_R_subunit"/>
</dbReference>
<dbReference type="AlphaFoldDB" id="A0A9W4CLB9"/>
<keyword evidence="10 11" id="KW-0238">DNA-binding</keyword>
<dbReference type="GO" id="GO:0003677">
    <property type="term" value="F:DNA binding"/>
    <property type="evidence" value="ECO:0007669"/>
    <property type="project" value="UniProtKB-KW"/>
</dbReference>
<dbReference type="RefSeq" id="WP_254174007.1">
    <property type="nucleotide sequence ID" value="NZ_LR882967.1"/>
</dbReference>
<dbReference type="InterPro" id="IPR055180">
    <property type="entry name" value="HsdR_RecA-like_helicase_dom_2"/>
</dbReference>
<dbReference type="SUPFAM" id="SSF52540">
    <property type="entry name" value="P-loop containing nucleoside triphosphate hydrolases"/>
    <property type="match status" value="2"/>
</dbReference>
<dbReference type="InterPro" id="IPR021810">
    <property type="entry name" value="T1RH-like_C"/>
</dbReference>
<dbReference type="InterPro" id="IPR027417">
    <property type="entry name" value="P-loop_NTPase"/>
</dbReference>
<dbReference type="EC" id="3.1.21.3" evidence="11"/>
<accession>A0A9W4CLB9</accession>
<evidence type="ECO:0000256" key="9">
    <source>
        <dbReference type="ARBA" id="ARBA00022840"/>
    </source>
</evidence>
<keyword evidence="4" id="KW-0540">Nuclease</keyword>
<evidence type="ECO:0000256" key="7">
    <source>
        <dbReference type="ARBA" id="ARBA00022759"/>
    </source>
</evidence>
<dbReference type="Pfam" id="PF04313">
    <property type="entry name" value="HSDR_N"/>
    <property type="match status" value="1"/>
</dbReference>
<evidence type="ECO:0000313" key="14">
    <source>
        <dbReference type="Proteomes" id="UP001153719"/>
    </source>
</evidence>
<dbReference type="PROSITE" id="PS51192">
    <property type="entry name" value="HELICASE_ATP_BIND_1"/>
    <property type="match status" value="1"/>
</dbReference>
<dbReference type="InterPro" id="IPR014001">
    <property type="entry name" value="Helicase_ATP-bd"/>
</dbReference>
<comment type="catalytic activity">
    <reaction evidence="1 11">
        <text>Endonucleolytic cleavage of DNA to give random double-stranded fragments with terminal 5'-phosphates, ATP is simultaneously hydrolyzed.</text>
        <dbReference type="EC" id="3.1.21.3"/>
    </reaction>
</comment>
<organism evidence="13 14">
    <name type="scientific">Planktothrix pseudagardhii</name>
    <dbReference type="NCBI Taxonomy" id="132604"/>
    <lineage>
        <taxon>Bacteria</taxon>
        <taxon>Bacillati</taxon>
        <taxon>Cyanobacteriota</taxon>
        <taxon>Cyanophyceae</taxon>
        <taxon>Oscillatoriophycideae</taxon>
        <taxon>Oscillatoriales</taxon>
        <taxon>Microcoleaceae</taxon>
        <taxon>Planktothrix</taxon>
    </lineage>
</organism>
<evidence type="ECO:0000313" key="13">
    <source>
        <dbReference type="EMBL" id="CAD5955189.1"/>
    </source>
</evidence>
<evidence type="ECO:0000256" key="8">
    <source>
        <dbReference type="ARBA" id="ARBA00022801"/>
    </source>
</evidence>
<keyword evidence="5 11" id="KW-0547">Nucleotide-binding</keyword>
<dbReference type="GO" id="GO:0009035">
    <property type="term" value="F:type I site-specific deoxyribonuclease activity"/>
    <property type="evidence" value="ECO:0007669"/>
    <property type="project" value="UniProtKB-EC"/>
</dbReference>
<evidence type="ECO:0000256" key="10">
    <source>
        <dbReference type="ARBA" id="ARBA00023125"/>
    </source>
</evidence>
<evidence type="ECO:0000256" key="1">
    <source>
        <dbReference type="ARBA" id="ARBA00000851"/>
    </source>
</evidence>
<evidence type="ECO:0000256" key="4">
    <source>
        <dbReference type="ARBA" id="ARBA00022722"/>
    </source>
</evidence>
<reference evidence="13" key="1">
    <citation type="submission" date="2020-09" db="EMBL/GenBank/DDBJ databases">
        <authorList>
            <person name="Blom J."/>
        </authorList>
    </citation>
    <scope>NUCLEOTIDE SEQUENCE</scope>
    <source>
        <strain evidence="13">No.713</strain>
    </source>
</reference>
<comment type="similarity">
    <text evidence="2 11">Belongs to the HsdR family.</text>
</comment>
<keyword evidence="7" id="KW-0255">Endonuclease</keyword>
<dbReference type="SMART" id="SM00487">
    <property type="entry name" value="DEXDc"/>
    <property type="match status" value="1"/>
</dbReference>
<proteinExistence type="inferred from homology"/>
<dbReference type="GO" id="GO:0005524">
    <property type="term" value="F:ATP binding"/>
    <property type="evidence" value="ECO:0007669"/>
    <property type="project" value="UniProtKB-KW"/>
</dbReference>
<dbReference type="Proteomes" id="UP001153719">
    <property type="component" value="Chromosome"/>
</dbReference>
<name>A0A9W4CLB9_9CYAN</name>
<comment type="subunit">
    <text evidence="3 11">The type I restriction/modification system is composed of three polypeptides R, M and S.</text>
</comment>